<dbReference type="PROSITE" id="PS00455">
    <property type="entry name" value="AMP_BINDING"/>
    <property type="match status" value="1"/>
</dbReference>
<dbReference type="InterPro" id="IPR009081">
    <property type="entry name" value="PP-bd_ACP"/>
</dbReference>
<dbReference type="SMART" id="SM00823">
    <property type="entry name" value="PKS_PP"/>
    <property type="match status" value="1"/>
</dbReference>
<dbReference type="Gene3D" id="3.30.559.10">
    <property type="entry name" value="Chloramphenicol acetyltransferase-like domain"/>
    <property type="match status" value="2"/>
</dbReference>
<dbReference type="Pfam" id="PF08242">
    <property type="entry name" value="Methyltransf_12"/>
    <property type="match status" value="1"/>
</dbReference>
<feature type="compositionally biased region" description="Basic and acidic residues" evidence="5">
    <location>
        <begin position="1209"/>
        <end position="1228"/>
    </location>
</feature>
<keyword evidence="2" id="KW-0596">Phosphopantetheine</keyword>
<dbReference type="Gene3D" id="3.40.50.12780">
    <property type="entry name" value="N-terminal domain of ligase-like"/>
    <property type="match status" value="1"/>
</dbReference>
<keyword evidence="4" id="KW-0677">Repeat</keyword>
<dbReference type="PANTHER" id="PTHR45527:SF1">
    <property type="entry name" value="FATTY ACID SYNTHASE"/>
    <property type="match status" value="1"/>
</dbReference>
<evidence type="ECO:0000256" key="5">
    <source>
        <dbReference type="SAM" id="MobiDB-lite"/>
    </source>
</evidence>
<comment type="cofactor">
    <cofactor evidence="1">
        <name>pantetheine 4'-phosphate</name>
        <dbReference type="ChEBI" id="CHEBI:47942"/>
    </cofactor>
</comment>
<dbReference type="Pfam" id="PF00668">
    <property type="entry name" value="Condensation"/>
    <property type="match status" value="2"/>
</dbReference>
<comment type="caution">
    <text evidence="7">The sequence shown here is derived from an EMBL/GenBank/DDBJ whole genome shotgun (WGS) entry which is preliminary data.</text>
</comment>
<reference evidence="8" key="1">
    <citation type="journal article" date="2019" name="Int. J. Syst. Evol. Microbiol.">
        <title>The Global Catalogue of Microorganisms (GCM) 10K type strain sequencing project: providing services to taxonomists for standard genome sequencing and annotation.</title>
        <authorList>
            <consortium name="The Broad Institute Genomics Platform"/>
            <consortium name="The Broad Institute Genome Sequencing Center for Infectious Disease"/>
            <person name="Wu L."/>
            <person name="Ma J."/>
        </authorList>
    </citation>
    <scope>NUCLEOTIDE SEQUENCE [LARGE SCALE GENOMIC DNA]</scope>
    <source>
        <strain evidence="8">CCUG 59778</strain>
    </source>
</reference>
<dbReference type="Proteomes" id="UP001596157">
    <property type="component" value="Unassembled WGS sequence"/>
</dbReference>
<dbReference type="Pfam" id="PF00501">
    <property type="entry name" value="AMP-binding"/>
    <property type="match status" value="1"/>
</dbReference>
<dbReference type="InterPro" id="IPR000873">
    <property type="entry name" value="AMP-dep_synth/lig_dom"/>
</dbReference>
<feature type="domain" description="Carrier" evidence="6">
    <location>
        <begin position="1343"/>
        <end position="1424"/>
    </location>
</feature>
<proteinExistence type="predicted"/>
<feature type="compositionally biased region" description="Pro residues" evidence="5">
    <location>
        <begin position="598"/>
        <end position="608"/>
    </location>
</feature>
<dbReference type="InterPro" id="IPR020845">
    <property type="entry name" value="AMP-binding_CS"/>
</dbReference>
<dbReference type="RefSeq" id="WP_378249934.1">
    <property type="nucleotide sequence ID" value="NZ_JBHSKF010000014.1"/>
</dbReference>
<sequence length="1872" mass="199577">MTETPVRAEWLRGLDPTRRAALQAEIRRKGLQDDPRTICLWREPGACAPLSPAQQQMLVLQELRPDNSGYHTFTSLRLSGGGELASPARLAAAFNAMAQRHEVLRTVYRHEDDRPVQVLCQGTLVTEVVDLRGVRPDEAETALDPVLRQSRTRGFDLSVDWPIRPVIALLDGDAVALAVTIHHIAFDGWSEHVFWSELRSLVDGSADALEDLPFQYADYSAWQHEVGIGRHLDYWRGLLAGAPEGVRLARHRVSAPTSESGMSHRVEFGPVATADFRAAIAAAGATPHMGMVAALLMFMATWSGDDDVVLGSPNANRQGEQSRRLIGNFVNSALFRAVVVEGSSFGEVLRLVREQAVEAVARPIPLGELVRALDPERGAGDQPLYNVNLTLHNNPEATGSAAGLDIALVAPPVAASRFDLDVNLWEGEHTITGSLLHRAGVLLPAEGARCAEEFVRFGSALFADRDSPVAVVRERAEVAGRAAAMTLAERIDRVVCSFPGSVAVERHGQPPMTFADLDVRVRSLADQLAGVGVDRGSRVLIDAGRGAEAITAMLACLRIGAAYTPVDPGDTRERVEQISTALAPHALITRAADDAGPDAPPQVAPGPGDPENSTEDTAYVLFTSGTTGVPKGVRVPEAALVNYADWAALEYRMTEGLGVPLVTSLSVDLTVTSIIATLLAGQRVITFADEDYPGQTVVERLPHLRDLTLVKLTPTHLAMTDGLFERCPHIARTLVLGGEALPMAGVRPIAWRGVRVYNEYGPTEATVACVATRLSGHEDGDDAPIGRPIAGAVVSVLGSAGDPVPDGRVGELVVTGPGVAHGYLDAPGATAAAFLPVADGRRGYATGDRVHRDIATGDLHFVGRADRQVKIRGRRVELDEIAVIACGVEGIRHAGAEVGADGRLRLDLVVDPAATIEASAEVKPAEGDAAVLGDWRAVFDHTYADGDDPFAGWADSACQEPIPAAHMLEWVRQTVERITSAAPTPEPRVLEIGCGTGLLLTRLAPWSRSYHATDLSRSAVERIRALLAEPDNVEWADRVVLSRQGADVVPDGEFDVVVLNSVAQYFPSAAYFDAVLDALLSRLSPNGVLFLGDLRPAELDGRLAWWIESRRDPDPATLAARVAARVAGDPELRVGPDRLLSLPGRLVRCIPKALDAETEMGEFRFDCVIGPHGARHAPGTVVAEEIDTLDELDAYLGDAPVVLSRVRWHGSDPSDTGRDGAGPRDTRRTGVRPARLAAVARRRGLIAQFEIAPGTGCEYYAVRLAASPLPGSILPTVPTSSLSPLVREPARTLRSRQDALAAVVVDAIVRRLGEWARPSEVAVHDRVVAAAGGKAAPRSTPTAPPATASAPAGADWSRIEPAVRRLLGREVAPTDHFFRAGGHSLLAIQLVNTLRGELGADIPMRAPFDHPVLQDLAAVVGAVLARGDAAAGPGAGSAEDRAPAEAPLTVEQQGVWFDQVTSPNSTAMNMPLHGDLPPGTGLDAVVGALRFLVLRHDVLRVRIRVKDGTPVQWIDDDHPPRIDVVDLAALNGGPARRAAADLAAAQVGTPFDLEAEPPVRIAVLRLPDRLRVLMTVHHVAFDGTSEQILLDGAAALAARGPEVGLAEAGSYLAYAKRQAESDHTASTDFWVERLAGVETAALLPQREQAAARRTRCRHERALSAPEASALRAYADIHGTTMYGVLLAAFALALARLSERPDVVMAIDYGGRPPGAENTVGLFVNQLLLRCSMNTGREDTGEGGDGEASDGLDAACAEVRARLAEAVEHGHAPFSAVVQRLRRRNKELARRPFQVKVSYLRHDRPDDRGGWQMTPGLPGDVGDGVTFLCRDDGASVTVIAEYAAEQFAAETVDAVLSAWERALAPALGAAVGR</sequence>
<dbReference type="InterPro" id="IPR023213">
    <property type="entry name" value="CAT-like_dom_sf"/>
</dbReference>
<evidence type="ECO:0000259" key="6">
    <source>
        <dbReference type="PROSITE" id="PS50075"/>
    </source>
</evidence>
<protein>
    <submittedName>
        <fullName evidence="7">Condensation domain-containing protein</fullName>
    </submittedName>
</protein>
<dbReference type="SUPFAM" id="SSF53335">
    <property type="entry name" value="S-adenosyl-L-methionine-dependent methyltransferases"/>
    <property type="match status" value="1"/>
</dbReference>
<dbReference type="SUPFAM" id="SSF52777">
    <property type="entry name" value="CoA-dependent acyltransferases"/>
    <property type="match status" value="4"/>
</dbReference>
<evidence type="ECO:0000313" key="7">
    <source>
        <dbReference type="EMBL" id="MFC5290061.1"/>
    </source>
</evidence>
<feature type="region of interest" description="Disordered" evidence="5">
    <location>
        <begin position="592"/>
        <end position="613"/>
    </location>
</feature>
<dbReference type="PROSITE" id="PS50075">
    <property type="entry name" value="CARRIER"/>
    <property type="match status" value="1"/>
</dbReference>
<gene>
    <name evidence="7" type="ORF">ACFPM7_23655</name>
</gene>
<accession>A0ABW0EVX3</accession>
<dbReference type="Gene3D" id="3.40.50.150">
    <property type="entry name" value="Vaccinia Virus protein VP39"/>
    <property type="match status" value="1"/>
</dbReference>
<dbReference type="InterPro" id="IPR013217">
    <property type="entry name" value="Methyltransf_12"/>
</dbReference>
<dbReference type="Gene3D" id="1.10.1200.10">
    <property type="entry name" value="ACP-like"/>
    <property type="match status" value="1"/>
</dbReference>
<feature type="region of interest" description="Disordered" evidence="5">
    <location>
        <begin position="1207"/>
        <end position="1230"/>
    </location>
</feature>
<organism evidence="7 8">
    <name type="scientific">Actinokineospora guangxiensis</name>
    <dbReference type="NCBI Taxonomy" id="1490288"/>
    <lineage>
        <taxon>Bacteria</taxon>
        <taxon>Bacillati</taxon>
        <taxon>Actinomycetota</taxon>
        <taxon>Actinomycetes</taxon>
        <taxon>Pseudonocardiales</taxon>
        <taxon>Pseudonocardiaceae</taxon>
        <taxon>Actinokineospora</taxon>
    </lineage>
</organism>
<evidence type="ECO:0000256" key="3">
    <source>
        <dbReference type="ARBA" id="ARBA00022553"/>
    </source>
</evidence>
<dbReference type="InterPro" id="IPR020806">
    <property type="entry name" value="PKS_PP-bd"/>
</dbReference>
<keyword evidence="3" id="KW-0597">Phosphoprotein</keyword>
<feature type="compositionally biased region" description="Low complexity" evidence="5">
    <location>
        <begin position="1335"/>
        <end position="1354"/>
    </location>
</feature>
<dbReference type="EMBL" id="JBHSKF010000014">
    <property type="protein sequence ID" value="MFC5290061.1"/>
    <property type="molecule type" value="Genomic_DNA"/>
</dbReference>
<dbReference type="InterPro" id="IPR006162">
    <property type="entry name" value="Ppantetheine_attach_site"/>
</dbReference>
<dbReference type="SUPFAM" id="SSF47336">
    <property type="entry name" value="ACP-like"/>
    <property type="match status" value="1"/>
</dbReference>
<keyword evidence="8" id="KW-1185">Reference proteome</keyword>
<dbReference type="InterPro" id="IPR036736">
    <property type="entry name" value="ACP-like_sf"/>
</dbReference>
<dbReference type="InterPro" id="IPR001242">
    <property type="entry name" value="Condensation_dom"/>
</dbReference>
<dbReference type="Pfam" id="PF00550">
    <property type="entry name" value="PP-binding"/>
    <property type="match status" value="1"/>
</dbReference>
<dbReference type="InterPro" id="IPR042099">
    <property type="entry name" value="ANL_N_sf"/>
</dbReference>
<dbReference type="SUPFAM" id="SSF56801">
    <property type="entry name" value="Acetyl-CoA synthetase-like"/>
    <property type="match status" value="1"/>
</dbReference>
<dbReference type="InterPro" id="IPR029063">
    <property type="entry name" value="SAM-dependent_MTases_sf"/>
</dbReference>
<dbReference type="CDD" id="cd02440">
    <property type="entry name" value="AdoMet_MTases"/>
    <property type="match status" value="1"/>
</dbReference>
<evidence type="ECO:0000256" key="4">
    <source>
        <dbReference type="ARBA" id="ARBA00022737"/>
    </source>
</evidence>
<feature type="region of interest" description="Disordered" evidence="5">
    <location>
        <begin position="1332"/>
        <end position="1354"/>
    </location>
</feature>
<dbReference type="Gene3D" id="3.30.559.30">
    <property type="entry name" value="Nonribosomal peptide synthetase, condensation domain"/>
    <property type="match status" value="2"/>
</dbReference>
<dbReference type="PANTHER" id="PTHR45527">
    <property type="entry name" value="NONRIBOSOMAL PEPTIDE SYNTHETASE"/>
    <property type="match status" value="1"/>
</dbReference>
<evidence type="ECO:0000256" key="1">
    <source>
        <dbReference type="ARBA" id="ARBA00001957"/>
    </source>
</evidence>
<evidence type="ECO:0000313" key="8">
    <source>
        <dbReference type="Proteomes" id="UP001596157"/>
    </source>
</evidence>
<dbReference type="PROSITE" id="PS00012">
    <property type="entry name" value="PHOSPHOPANTETHEINE"/>
    <property type="match status" value="1"/>
</dbReference>
<evidence type="ECO:0000256" key="2">
    <source>
        <dbReference type="ARBA" id="ARBA00022450"/>
    </source>
</evidence>
<name>A0ABW0EVX3_9PSEU</name>